<dbReference type="RefSeq" id="WP_038489607.1">
    <property type="nucleotide sequence ID" value="NZ_BCTH01000063.1"/>
</dbReference>
<reference evidence="1 2" key="1">
    <citation type="journal article" date="2015" name="Genome Announc.">
        <title>Genome Sequence of Mushroom Soft-Rot Pathogen Janthinobacterium agaricidamnosum.</title>
        <authorList>
            <person name="Graupner K."/>
            <person name="Lackner G."/>
            <person name="Hertweck C."/>
        </authorList>
    </citation>
    <scope>NUCLEOTIDE SEQUENCE [LARGE SCALE GENOMIC DNA]</scope>
    <source>
        <strain evidence="2">NBRC 102515 / DSM 9628</strain>
    </source>
</reference>
<proteinExistence type="predicted"/>
<dbReference type="EMBL" id="HG322949">
    <property type="protein sequence ID" value="CDG81810.1"/>
    <property type="molecule type" value="Genomic_DNA"/>
</dbReference>
<dbReference type="GO" id="GO:0016787">
    <property type="term" value="F:hydrolase activity"/>
    <property type="evidence" value="ECO:0007669"/>
    <property type="project" value="InterPro"/>
</dbReference>
<evidence type="ECO:0000313" key="1">
    <source>
        <dbReference type="EMBL" id="CDG81810.1"/>
    </source>
</evidence>
<name>W0V2F7_9BURK</name>
<dbReference type="AlphaFoldDB" id="W0V2F7"/>
<dbReference type="OrthoDB" id="9804993at2"/>
<dbReference type="STRING" id="1349767.GJA_1156"/>
<sequence length="179" mass="19853">MALRTLSDYRVLVVPGLHDSGPEHWQTRWQRLYPAFERVRQDHWDRPDLPRWSARLDQVRAADARPTLLVAHSFGCLTSAHSLADHAHGVAGVLFVAPADPEKFHVVDALPHDHLPCPSIMIASDTDPWMSASSAALWAKRWGSSFINGGDLGHINSESRLGDWLFGQSQLQALVGLAL</sequence>
<dbReference type="Pfam" id="PF06821">
    <property type="entry name" value="Ser_hydrolase"/>
    <property type="match status" value="1"/>
</dbReference>
<dbReference type="InterPro" id="IPR010662">
    <property type="entry name" value="RBBP9/YdeN"/>
</dbReference>
<dbReference type="KEGG" id="jag:GJA_1156"/>
<gene>
    <name evidence="1" type="ORF">GJA_1156</name>
</gene>
<keyword evidence="2" id="KW-1185">Reference proteome</keyword>
<dbReference type="Gene3D" id="3.40.50.1820">
    <property type="entry name" value="alpha/beta hydrolase"/>
    <property type="match status" value="1"/>
</dbReference>
<dbReference type="Proteomes" id="UP000027604">
    <property type="component" value="Chromosome I"/>
</dbReference>
<dbReference type="PATRIC" id="fig|1349767.4.peg.2878"/>
<protein>
    <recommendedName>
        <fullName evidence="3">Alpha/beta hydrolase</fullName>
    </recommendedName>
</protein>
<dbReference type="HOGENOM" id="CLU_088863_0_1_4"/>
<evidence type="ECO:0008006" key="3">
    <source>
        <dbReference type="Google" id="ProtNLM"/>
    </source>
</evidence>
<dbReference type="eggNOG" id="COG3545">
    <property type="taxonomic scope" value="Bacteria"/>
</dbReference>
<organism evidence="1 2">
    <name type="scientific">Janthinobacterium agaricidamnosum NBRC 102515 = DSM 9628</name>
    <dbReference type="NCBI Taxonomy" id="1349767"/>
    <lineage>
        <taxon>Bacteria</taxon>
        <taxon>Pseudomonadati</taxon>
        <taxon>Pseudomonadota</taxon>
        <taxon>Betaproteobacteria</taxon>
        <taxon>Burkholderiales</taxon>
        <taxon>Oxalobacteraceae</taxon>
        <taxon>Janthinobacterium</taxon>
    </lineage>
</organism>
<dbReference type="SUPFAM" id="SSF53474">
    <property type="entry name" value="alpha/beta-Hydrolases"/>
    <property type="match status" value="1"/>
</dbReference>
<dbReference type="InterPro" id="IPR029058">
    <property type="entry name" value="AB_hydrolase_fold"/>
</dbReference>
<accession>W0V2F7</accession>
<evidence type="ECO:0000313" key="2">
    <source>
        <dbReference type="Proteomes" id="UP000027604"/>
    </source>
</evidence>